<organism evidence="1 2">
    <name type="scientific">Leptotrichia wadei</name>
    <dbReference type="NCBI Taxonomy" id="157687"/>
    <lineage>
        <taxon>Bacteria</taxon>
        <taxon>Fusobacteriati</taxon>
        <taxon>Fusobacteriota</taxon>
        <taxon>Fusobacteriia</taxon>
        <taxon>Fusobacteriales</taxon>
        <taxon>Leptotrichiaceae</taxon>
        <taxon>Leptotrichia</taxon>
    </lineage>
</organism>
<dbReference type="Proteomes" id="UP000321397">
    <property type="component" value="Chromosome"/>
</dbReference>
<accession>A0A510K7Q9</accession>
<dbReference type="RefSeq" id="WP_146960867.1">
    <property type="nucleotide sequence ID" value="NZ_AP019834.1"/>
</dbReference>
<dbReference type="AlphaFoldDB" id="A0A510K7Q9"/>
<proteinExistence type="predicted"/>
<reference evidence="1 2" key="1">
    <citation type="submission" date="2019-07" db="EMBL/GenBank/DDBJ databases">
        <title>Complete Genome Sequence of Leptotrichia wadei Strain JMUB3933.</title>
        <authorList>
            <person name="Watanabe S."/>
            <person name="Cui L."/>
        </authorList>
    </citation>
    <scope>NUCLEOTIDE SEQUENCE [LARGE SCALE GENOMIC DNA]</scope>
    <source>
        <strain evidence="1 2">JMUB3933</strain>
    </source>
</reference>
<gene>
    <name evidence="1" type="ORF">JMUB3933_1187</name>
</gene>
<evidence type="ECO:0000313" key="2">
    <source>
        <dbReference type="Proteomes" id="UP000321397"/>
    </source>
</evidence>
<sequence>MENKNLSIYELIKSSIRECGKLPEDFALPQEEENGIPWADGAMDGVFLYHTDTNEENIENLEKIEVDDELKEKLSKLVN</sequence>
<dbReference type="EMBL" id="AP019834">
    <property type="protein sequence ID" value="BBM47686.1"/>
    <property type="molecule type" value="Genomic_DNA"/>
</dbReference>
<evidence type="ECO:0000313" key="1">
    <source>
        <dbReference type="EMBL" id="BBM47686.1"/>
    </source>
</evidence>
<protein>
    <submittedName>
        <fullName evidence="1">Uncharacterized protein</fullName>
    </submittedName>
</protein>
<name>A0A510K7Q9_9FUSO</name>